<sequence length="75" mass="8480">MPRFRKPPKYDIANSIQVWVEDRKLYAFPDSQLVVQEVCGRAGKTVCRPVTIKQIEAQALSRAAEKVGVEQNSHP</sequence>
<evidence type="ECO:0000313" key="1">
    <source>
        <dbReference type="EMBL" id="SER38144.1"/>
    </source>
</evidence>
<dbReference type="RefSeq" id="WP_143059658.1">
    <property type="nucleotide sequence ID" value="NZ_FOGD01000007.1"/>
</dbReference>
<keyword evidence="2" id="KW-1185">Reference proteome</keyword>
<dbReference type="EMBL" id="FOGD01000007">
    <property type="protein sequence ID" value="SER38144.1"/>
    <property type="molecule type" value="Genomic_DNA"/>
</dbReference>
<accession>A0A1H9NQ31</accession>
<name>A0A1H9NQ31_9BURK</name>
<dbReference type="Proteomes" id="UP000199766">
    <property type="component" value="Unassembled WGS sequence"/>
</dbReference>
<protein>
    <submittedName>
        <fullName evidence="1">Uncharacterized protein</fullName>
    </submittedName>
</protein>
<dbReference type="AlphaFoldDB" id="A0A1H9NQ31"/>
<evidence type="ECO:0000313" key="2">
    <source>
        <dbReference type="Proteomes" id="UP000199766"/>
    </source>
</evidence>
<organism evidence="1 2">
    <name type="scientific">Giesbergeria anulus</name>
    <dbReference type="NCBI Taxonomy" id="180197"/>
    <lineage>
        <taxon>Bacteria</taxon>
        <taxon>Pseudomonadati</taxon>
        <taxon>Pseudomonadota</taxon>
        <taxon>Betaproteobacteria</taxon>
        <taxon>Burkholderiales</taxon>
        <taxon>Comamonadaceae</taxon>
        <taxon>Giesbergeria</taxon>
    </lineage>
</organism>
<reference evidence="1 2" key="1">
    <citation type="submission" date="2016-10" db="EMBL/GenBank/DDBJ databases">
        <authorList>
            <person name="de Groot N.N."/>
        </authorList>
    </citation>
    <scope>NUCLEOTIDE SEQUENCE [LARGE SCALE GENOMIC DNA]</scope>
    <source>
        <strain evidence="1 2">ATCC 35958</strain>
    </source>
</reference>
<gene>
    <name evidence="1" type="ORF">SAMN02982919_02304</name>
</gene>
<proteinExistence type="predicted"/>
<dbReference type="STRING" id="180197.SAMN02982919_02304"/>